<evidence type="ECO:0000313" key="2">
    <source>
        <dbReference type="Proteomes" id="UP000323067"/>
    </source>
</evidence>
<keyword evidence="1" id="KW-0418">Kinase</keyword>
<gene>
    <name evidence="1" type="ORF">A9K55_008565</name>
</gene>
<keyword evidence="1" id="KW-0808">Transferase</keyword>
<name>A0A2H4SI94_CORMI</name>
<dbReference type="Proteomes" id="UP000323067">
    <property type="component" value="Chromosome vii"/>
</dbReference>
<dbReference type="VEuPathDB" id="FungiDB:A9K55_008565"/>
<protein>
    <submittedName>
        <fullName evidence="1">Kinase-like domain</fullName>
    </submittedName>
</protein>
<dbReference type="AlphaFoldDB" id="A0A2H4SI94"/>
<evidence type="ECO:0000313" key="1">
    <source>
        <dbReference type="EMBL" id="ATY62832.1"/>
    </source>
</evidence>
<dbReference type="GO" id="GO:0016301">
    <property type="term" value="F:kinase activity"/>
    <property type="evidence" value="ECO:0007669"/>
    <property type="project" value="UniProtKB-KW"/>
</dbReference>
<proteinExistence type="predicted"/>
<accession>A0A2H4SI94</accession>
<sequence length="97" mass="11150">MTPLLRTAHPSLSKLRIKLQHGHDGEKSIDISDQRRQFVYQRSWTWCWIAPREPGQVSIHQYISGRPLDQLEIVHNSTDALRPLLAELGDSLAQLRA</sequence>
<organism evidence="1 2">
    <name type="scientific">Cordyceps militaris</name>
    <name type="common">Caterpillar fungus</name>
    <name type="synonym">Clavaria militaris</name>
    <dbReference type="NCBI Taxonomy" id="73501"/>
    <lineage>
        <taxon>Eukaryota</taxon>
        <taxon>Fungi</taxon>
        <taxon>Dikarya</taxon>
        <taxon>Ascomycota</taxon>
        <taxon>Pezizomycotina</taxon>
        <taxon>Sordariomycetes</taxon>
        <taxon>Hypocreomycetidae</taxon>
        <taxon>Hypocreales</taxon>
        <taxon>Cordycipitaceae</taxon>
        <taxon>Cordyceps</taxon>
    </lineage>
</organism>
<dbReference type="VEuPathDB" id="FungiDB:CCM_00906"/>
<reference evidence="1 2" key="1">
    <citation type="journal article" date="2017" name="BMC Genomics">
        <title>Chromosome level assembly and secondary metabolite potential of the parasitic fungus Cordyceps militaris.</title>
        <authorList>
            <person name="Kramer G.J."/>
            <person name="Nodwell J.R."/>
        </authorList>
    </citation>
    <scope>NUCLEOTIDE SEQUENCE [LARGE SCALE GENOMIC DNA]</scope>
    <source>
        <strain evidence="1 2">ATCC 34164</strain>
    </source>
</reference>
<dbReference type="EMBL" id="CP023324">
    <property type="protein sequence ID" value="ATY62832.1"/>
    <property type="molecule type" value="Genomic_DNA"/>
</dbReference>